<evidence type="ECO:0000313" key="1">
    <source>
        <dbReference type="EMBL" id="KKO00672.1"/>
    </source>
</evidence>
<evidence type="ECO:0008006" key="2">
    <source>
        <dbReference type="Google" id="ProtNLM"/>
    </source>
</evidence>
<dbReference type="EMBL" id="LAZR01000039">
    <property type="protein sequence ID" value="KKO00672.1"/>
    <property type="molecule type" value="Genomic_DNA"/>
</dbReference>
<dbReference type="AlphaFoldDB" id="A0A0F9XMQ2"/>
<protein>
    <recommendedName>
        <fullName evidence="2">Glycoside hydrolase family 42 N-terminal domain-containing protein</fullName>
    </recommendedName>
</protein>
<reference evidence="1" key="1">
    <citation type="journal article" date="2015" name="Nature">
        <title>Complex archaea that bridge the gap between prokaryotes and eukaryotes.</title>
        <authorList>
            <person name="Spang A."/>
            <person name="Saw J.H."/>
            <person name="Jorgensen S.L."/>
            <person name="Zaremba-Niedzwiedzka K."/>
            <person name="Martijn J."/>
            <person name="Lind A.E."/>
            <person name="van Eijk R."/>
            <person name="Schleper C."/>
            <person name="Guy L."/>
            <person name="Ettema T.J."/>
        </authorList>
    </citation>
    <scope>NUCLEOTIDE SEQUENCE</scope>
</reference>
<sequence>MNTLEKCIADGVFPITFHNYSSWGSPAAVPEAVKTWTDLGLTVGRTPGYDSGKVDKADMLAILDACAEAGIKCFVPDRRAGTGSLRDADEDSFRRSFEEALKDFGSHPAAFGFDVGDEPARQHITPAFRTAALHREMAPHLTSFLSMGGYDPGAVEWMGIRSYGRYLDEYCQIAQPRMLFQNNYYALHEGDYAQDSYFRSHKMFTDSCKRNGDIPYWVTLCCSGHMNMRCPSEDDLRWQINTSAALGAKGFAWFLVYVTEPHMNYRLNPIDEHWERTETFSWLSRQLRTFQKWHGPTLMKLTFQKAFFCLGGGPTGGYPTTIDSELVKGVRVRDDKFEVLISEFKDADGRDYVAIVNRSLTGSGQAILRWHGKPKVFHVGWEGKQSEVRAFFDDDWPENPYLETGPWLAPGQMELYRVESDAPQRL</sequence>
<comment type="caution">
    <text evidence="1">The sequence shown here is derived from an EMBL/GenBank/DDBJ whole genome shotgun (WGS) entry which is preliminary data.</text>
</comment>
<dbReference type="InterPro" id="IPR017853">
    <property type="entry name" value="GH"/>
</dbReference>
<accession>A0A0F9XMQ2</accession>
<name>A0A0F9XMQ2_9ZZZZ</name>
<proteinExistence type="predicted"/>
<organism evidence="1">
    <name type="scientific">marine sediment metagenome</name>
    <dbReference type="NCBI Taxonomy" id="412755"/>
    <lineage>
        <taxon>unclassified sequences</taxon>
        <taxon>metagenomes</taxon>
        <taxon>ecological metagenomes</taxon>
    </lineage>
</organism>
<gene>
    <name evidence="1" type="ORF">LCGC14_0124460</name>
</gene>
<dbReference type="SUPFAM" id="SSF51445">
    <property type="entry name" value="(Trans)glycosidases"/>
    <property type="match status" value="1"/>
</dbReference>